<dbReference type="PANTHER" id="PTHR30055">
    <property type="entry name" value="HTH-TYPE TRANSCRIPTIONAL REGULATOR RUTR"/>
    <property type="match status" value="1"/>
</dbReference>
<dbReference type="SUPFAM" id="SSF46689">
    <property type="entry name" value="Homeodomain-like"/>
    <property type="match status" value="1"/>
</dbReference>
<dbReference type="InterPro" id="IPR001647">
    <property type="entry name" value="HTH_TetR"/>
</dbReference>
<dbReference type="GO" id="GO:0003700">
    <property type="term" value="F:DNA-binding transcription factor activity"/>
    <property type="evidence" value="ECO:0007669"/>
    <property type="project" value="TreeGrafter"/>
</dbReference>
<feature type="domain" description="HTH tetR-type" evidence="3">
    <location>
        <begin position="15"/>
        <end position="75"/>
    </location>
</feature>
<dbReference type="GO" id="GO:0000976">
    <property type="term" value="F:transcription cis-regulatory region binding"/>
    <property type="evidence" value="ECO:0007669"/>
    <property type="project" value="TreeGrafter"/>
</dbReference>
<dbReference type="Proteomes" id="UP000313231">
    <property type="component" value="Unassembled WGS sequence"/>
</dbReference>
<protein>
    <submittedName>
        <fullName evidence="4">TetR/AcrR family transcriptional regulator</fullName>
    </submittedName>
</protein>
<name>A0A5C4VRV6_9ACTN</name>
<dbReference type="PANTHER" id="PTHR30055:SF223">
    <property type="entry name" value="HTH-TYPE TRANSCRIPTIONAL REGULATOR UIDR"/>
    <property type="match status" value="1"/>
</dbReference>
<dbReference type="RefSeq" id="WP_139623714.1">
    <property type="nucleotide sequence ID" value="NZ_VDMP01000025.1"/>
</dbReference>
<dbReference type="InterPro" id="IPR009057">
    <property type="entry name" value="Homeodomain-like_sf"/>
</dbReference>
<dbReference type="SUPFAM" id="SSF48498">
    <property type="entry name" value="Tetracyclin repressor-like, C-terminal domain"/>
    <property type="match status" value="1"/>
</dbReference>
<evidence type="ECO:0000313" key="4">
    <source>
        <dbReference type="EMBL" id="TNM38602.1"/>
    </source>
</evidence>
<evidence type="ECO:0000313" key="5">
    <source>
        <dbReference type="Proteomes" id="UP000313231"/>
    </source>
</evidence>
<sequence length="212" mass="23906">MLGSSNRNRIAERREATRREILDAAWRQAREVGVAGITLRDIARTVGMQPPSLYSHFDSKLAIYDAMYADSWLAYEEHVSRELDPLPTHPRDAIRLIARVFFDFSVADPARYQLMNHRTIPGFEPTAESYAPAVRVLERGVETFGALGVTDRADFDIWVSLLGGLIDQQLANDPGGDRFSRLLERATDMWADAGGIPHRTARRASTKRRARP</sequence>
<accession>A0A5C4VRV6</accession>
<feature type="DNA-binding region" description="H-T-H motif" evidence="2">
    <location>
        <begin position="38"/>
        <end position="57"/>
    </location>
</feature>
<reference evidence="4 5" key="1">
    <citation type="journal article" date="2016" name="Int. J. Syst. Evol. Microbiol.">
        <title>Nocardioides albidus sp. nov., an actinobacterium isolated from garden soil.</title>
        <authorList>
            <person name="Singh H."/>
            <person name="Du J."/>
            <person name="Trinh H."/>
            <person name="Won K."/>
            <person name="Yang J.E."/>
            <person name="Yin C."/>
            <person name="Kook M."/>
            <person name="Yi T.H."/>
        </authorList>
    </citation>
    <scope>NUCLEOTIDE SEQUENCE [LARGE SCALE GENOMIC DNA]</scope>
    <source>
        <strain evidence="4 5">CCTCC AB 2015297</strain>
    </source>
</reference>
<proteinExistence type="predicted"/>
<comment type="caution">
    <text evidence="4">The sequence shown here is derived from an EMBL/GenBank/DDBJ whole genome shotgun (WGS) entry which is preliminary data.</text>
</comment>
<evidence type="ECO:0000259" key="3">
    <source>
        <dbReference type="PROSITE" id="PS50977"/>
    </source>
</evidence>
<organism evidence="4 5">
    <name type="scientific">Nocardioides albidus</name>
    <dbReference type="NCBI Taxonomy" id="1517589"/>
    <lineage>
        <taxon>Bacteria</taxon>
        <taxon>Bacillati</taxon>
        <taxon>Actinomycetota</taxon>
        <taxon>Actinomycetes</taxon>
        <taxon>Propionibacteriales</taxon>
        <taxon>Nocardioidaceae</taxon>
        <taxon>Nocardioides</taxon>
    </lineage>
</organism>
<dbReference type="Pfam" id="PF00440">
    <property type="entry name" value="TetR_N"/>
    <property type="match status" value="1"/>
</dbReference>
<keyword evidence="1 2" id="KW-0238">DNA-binding</keyword>
<keyword evidence="5" id="KW-1185">Reference proteome</keyword>
<evidence type="ECO:0000256" key="2">
    <source>
        <dbReference type="PROSITE-ProRule" id="PRU00335"/>
    </source>
</evidence>
<dbReference type="EMBL" id="VDMP01000025">
    <property type="protein sequence ID" value="TNM38602.1"/>
    <property type="molecule type" value="Genomic_DNA"/>
</dbReference>
<gene>
    <name evidence="4" type="ORF">FHP29_15345</name>
</gene>
<dbReference type="OrthoDB" id="3819648at2"/>
<dbReference type="InterPro" id="IPR036271">
    <property type="entry name" value="Tet_transcr_reg_TetR-rel_C_sf"/>
</dbReference>
<dbReference type="Gene3D" id="1.10.357.10">
    <property type="entry name" value="Tetracycline Repressor, domain 2"/>
    <property type="match status" value="1"/>
</dbReference>
<evidence type="ECO:0000256" key="1">
    <source>
        <dbReference type="ARBA" id="ARBA00023125"/>
    </source>
</evidence>
<dbReference type="PROSITE" id="PS50977">
    <property type="entry name" value="HTH_TETR_2"/>
    <property type="match status" value="1"/>
</dbReference>
<dbReference type="InterPro" id="IPR050109">
    <property type="entry name" value="HTH-type_TetR-like_transc_reg"/>
</dbReference>
<dbReference type="AlphaFoldDB" id="A0A5C4VRV6"/>